<dbReference type="InterPro" id="IPR052741">
    <property type="entry name" value="Mitochondrial_HTD2"/>
</dbReference>
<gene>
    <name evidence="1" type="ORF">E8M01_03170</name>
</gene>
<sequence length="283" mass="30764">MSDANDHVKAWIGREETIRDSLGLTPARLLAATLDDRQARFETGDAVPVCWQWLYFLPAAPQGEIGPDGHPKRGGFLPPVELPQRMFAGAEITVHAPLRFGLPAERRGIIRDVTPKTGKSGPLVFVTVDYEFHQDGRHCLTERQSIVYKDAGRPQAAGGEAGATPSFGASWSRRINPDPVLLFRFSALTFNSHRIHYDRPYATEVEHYPDLVVHGPLIAVCLADLLRVEAGRPLSFFKFRAEAPLFVTAPFEVVGRAAGEAGAELKAVGPGGVTAMSASAIFA</sequence>
<accession>A0A4D7B521</accession>
<evidence type="ECO:0000313" key="2">
    <source>
        <dbReference type="Proteomes" id="UP000298781"/>
    </source>
</evidence>
<dbReference type="PANTHER" id="PTHR28152">
    <property type="entry name" value="HYDROXYACYL-THIOESTER DEHYDRATASE TYPE 2, MITOCHONDRIAL"/>
    <property type="match status" value="1"/>
</dbReference>
<dbReference type="RefSeq" id="WP_136958781.1">
    <property type="nucleotide sequence ID" value="NZ_CP039690.1"/>
</dbReference>
<reference evidence="1 2" key="1">
    <citation type="submission" date="2019-04" db="EMBL/GenBank/DDBJ databases">
        <title>Phreatobacter aquaticus sp. nov.</title>
        <authorList>
            <person name="Choi A."/>
        </authorList>
    </citation>
    <scope>NUCLEOTIDE SEQUENCE [LARGE SCALE GENOMIC DNA]</scope>
    <source>
        <strain evidence="1 2">KCTC 52518</strain>
    </source>
</reference>
<dbReference type="GO" id="GO:0019171">
    <property type="term" value="F:(3R)-hydroxyacyl-[acyl-carrier-protein] dehydratase activity"/>
    <property type="evidence" value="ECO:0007669"/>
    <property type="project" value="TreeGrafter"/>
</dbReference>
<dbReference type="InterPro" id="IPR029069">
    <property type="entry name" value="HotDog_dom_sf"/>
</dbReference>
<dbReference type="Gene3D" id="3.10.129.10">
    <property type="entry name" value="Hotdog Thioesterase"/>
    <property type="match status" value="2"/>
</dbReference>
<dbReference type="SUPFAM" id="SSF54637">
    <property type="entry name" value="Thioesterase/thiol ester dehydrase-isomerase"/>
    <property type="match status" value="1"/>
</dbReference>
<name>A0A4D7B521_9HYPH</name>
<dbReference type="Proteomes" id="UP000298781">
    <property type="component" value="Chromosome"/>
</dbReference>
<dbReference type="EMBL" id="CP039690">
    <property type="protein sequence ID" value="QCI63322.1"/>
    <property type="molecule type" value="Genomic_DNA"/>
</dbReference>
<evidence type="ECO:0000313" key="1">
    <source>
        <dbReference type="EMBL" id="QCI63322.1"/>
    </source>
</evidence>
<organism evidence="1 2">
    <name type="scientific">Phreatobacter stygius</name>
    <dbReference type="NCBI Taxonomy" id="1940610"/>
    <lineage>
        <taxon>Bacteria</taxon>
        <taxon>Pseudomonadati</taxon>
        <taxon>Pseudomonadota</taxon>
        <taxon>Alphaproteobacteria</taxon>
        <taxon>Hyphomicrobiales</taxon>
        <taxon>Phreatobacteraceae</taxon>
        <taxon>Phreatobacter</taxon>
    </lineage>
</organism>
<keyword evidence="2" id="KW-1185">Reference proteome</keyword>
<dbReference type="PANTHER" id="PTHR28152:SF1">
    <property type="entry name" value="HYDROXYACYL-THIOESTER DEHYDRATASE TYPE 2, MITOCHONDRIAL"/>
    <property type="match status" value="1"/>
</dbReference>
<proteinExistence type="predicted"/>
<dbReference type="OrthoDB" id="7183822at2"/>
<dbReference type="AlphaFoldDB" id="A0A4D7B521"/>
<dbReference type="KEGG" id="pstg:E8M01_03170"/>
<protein>
    <submittedName>
        <fullName evidence="1">Acyl-CoA dehydrogenase</fullName>
    </submittedName>
</protein>